<dbReference type="OrthoDB" id="3596006at2759"/>
<name>A0A9P6H7U5_9AGAM</name>
<proteinExistence type="predicted"/>
<keyword evidence="1" id="KW-1133">Transmembrane helix</keyword>
<gene>
    <name evidence="2" type="ORF">BJ322DRAFT_1010850</name>
</gene>
<feature type="transmembrane region" description="Helical" evidence="1">
    <location>
        <begin position="178"/>
        <end position="200"/>
    </location>
</feature>
<organism evidence="2 3">
    <name type="scientific">Thelephora terrestris</name>
    <dbReference type="NCBI Taxonomy" id="56493"/>
    <lineage>
        <taxon>Eukaryota</taxon>
        <taxon>Fungi</taxon>
        <taxon>Dikarya</taxon>
        <taxon>Basidiomycota</taxon>
        <taxon>Agaricomycotina</taxon>
        <taxon>Agaricomycetes</taxon>
        <taxon>Thelephorales</taxon>
        <taxon>Thelephoraceae</taxon>
        <taxon>Thelephora</taxon>
    </lineage>
</organism>
<dbReference type="Proteomes" id="UP000736335">
    <property type="component" value="Unassembled WGS sequence"/>
</dbReference>
<dbReference type="AlphaFoldDB" id="A0A9P6H7U5"/>
<feature type="transmembrane region" description="Helical" evidence="1">
    <location>
        <begin position="33"/>
        <end position="54"/>
    </location>
</feature>
<feature type="transmembrane region" description="Helical" evidence="1">
    <location>
        <begin position="78"/>
        <end position="106"/>
    </location>
</feature>
<dbReference type="EMBL" id="WIUZ02000014">
    <property type="protein sequence ID" value="KAF9781158.1"/>
    <property type="molecule type" value="Genomic_DNA"/>
</dbReference>
<sequence length="230" mass="26392">MIIWGLDLNRIRFSAFRHKNMFNARYYLRSKRFIAYQLAMIFTVVGECMATYTLEKYLQLQNVVSAYQPGASLYNNDIIGVGAFTIFAGVYTATVFGTMFFFLLFWPSLSETVMWFRIKATGAIFAILVVFGAALSSTIVIATHKAYLIPSPSGDFDSLQAAFSHPRPPYVYKSFSYVYPWLVLTWIGWLFTIWSTHLLFKASRYHLSNPHVVGEYIRQEEEGKRGISDV</sequence>
<keyword evidence="1" id="KW-0472">Membrane</keyword>
<keyword evidence="1" id="KW-0812">Transmembrane</keyword>
<protein>
    <submittedName>
        <fullName evidence="2">Uncharacterized protein</fullName>
    </submittedName>
</protein>
<feature type="transmembrane region" description="Helical" evidence="1">
    <location>
        <begin position="118"/>
        <end position="142"/>
    </location>
</feature>
<evidence type="ECO:0000313" key="2">
    <source>
        <dbReference type="EMBL" id="KAF9781158.1"/>
    </source>
</evidence>
<evidence type="ECO:0000256" key="1">
    <source>
        <dbReference type="SAM" id="Phobius"/>
    </source>
</evidence>
<evidence type="ECO:0000313" key="3">
    <source>
        <dbReference type="Proteomes" id="UP000736335"/>
    </source>
</evidence>
<keyword evidence="3" id="KW-1185">Reference proteome</keyword>
<accession>A0A9P6H7U5</accession>
<reference evidence="2" key="1">
    <citation type="journal article" date="2020" name="Nat. Commun.">
        <title>Large-scale genome sequencing of mycorrhizal fungi provides insights into the early evolution of symbiotic traits.</title>
        <authorList>
            <person name="Miyauchi S."/>
            <person name="Kiss E."/>
            <person name="Kuo A."/>
            <person name="Drula E."/>
            <person name="Kohler A."/>
            <person name="Sanchez-Garcia M."/>
            <person name="Morin E."/>
            <person name="Andreopoulos B."/>
            <person name="Barry K.W."/>
            <person name="Bonito G."/>
            <person name="Buee M."/>
            <person name="Carver A."/>
            <person name="Chen C."/>
            <person name="Cichocki N."/>
            <person name="Clum A."/>
            <person name="Culley D."/>
            <person name="Crous P.W."/>
            <person name="Fauchery L."/>
            <person name="Girlanda M."/>
            <person name="Hayes R.D."/>
            <person name="Keri Z."/>
            <person name="LaButti K."/>
            <person name="Lipzen A."/>
            <person name="Lombard V."/>
            <person name="Magnuson J."/>
            <person name="Maillard F."/>
            <person name="Murat C."/>
            <person name="Nolan M."/>
            <person name="Ohm R.A."/>
            <person name="Pangilinan J."/>
            <person name="Pereira M.F."/>
            <person name="Perotto S."/>
            <person name="Peter M."/>
            <person name="Pfister S."/>
            <person name="Riley R."/>
            <person name="Sitrit Y."/>
            <person name="Stielow J.B."/>
            <person name="Szollosi G."/>
            <person name="Zifcakova L."/>
            <person name="Stursova M."/>
            <person name="Spatafora J.W."/>
            <person name="Tedersoo L."/>
            <person name="Vaario L.M."/>
            <person name="Yamada A."/>
            <person name="Yan M."/>
            <person name="Wang P."/>
            <person name="Xu J."/>
            <person name="Bruns T."/>
            <person name="Baldrian P."/>
            <person name="Vilgalys R."/>
            <person name="Dunand C."/>
            <person name="Henrissat B."/>
            <person name="Grigoriev I.V."/>
            <person name="Hibbett D."/>
            <person name="Nagy L.G."/>
            <person name="Martin F.M."/>
        </authorList>
    </citation>
    <scope>NUCLEOTIDE SEQUENCE</scope>
    <source>
        <strain evidence="2">UH-Tt-Lm1</strain>
    </source>
</reference>
<reference evidence="2" key="2">
    <citation type="submission" date="2020-11" db="EMBL/GenBank/DDBJ databases">
        <authorList>
            <consortium name="DOE Joint Genome Institute"/>
            <person name="Kuo A."/>
            <person name="Miyauchi S."/>
            <person name="Kiss E."/>
            <person name="Drula E."/>
            <person name="Kohler A."/>
            <person name="Sanchez-Garcia M."/>
            <person name="Andreopoulos B."/>
            <person name="Barry K.W."/>
            <person name="Bonito G."/>
            <person name="Buee M."/>
            <person name="Carver A."/>
            <person name="Chen C."/>
            <person name="Cichocki N."/>
            <person name="Clum A."/>
            <person name="Culley D."/>
            <person name="Crous P.W."/>
            <person name="Fauchery L."/>
            <person name="Girlanda M."/>
            <person name="Hayes R."/>
            <person name="Keri Z."/>
            <person name="Labutti K."/>
            <person name="Lipzen A."/>
            <person name="Lombard V."/>
            <person name="Magnuson J."/>
            <person name="Maillard F."/>
            <person name="Morin E."/>
            <person name="Murat C."/>
            <person name="Nolan M."/>
            <person name="Ohm R."/>
            <person name="Pangilinan J."/>
            <person name="Pereira M."/>
            <person name="Perotto S."/>
            <person name="Peter M."/>
            <person name="Riley R."/>
            <person name="Sitrit Y."/>
            <person name="Stielow B."/>
            <person name="Szollosi G."/>
            <person name="Zifcakova L."/>
            <person name="Stursova M."/>
            <person name="Spatafora J.W."/>
            <person name="Tedersoo L."/>
            <person name="Vaario L.-M."/>
            <person name="Yamada A."/>
            <person name="Yan M."/>
            <person name="Wang P."/>
            <person name="Xu J."/>
            <person name="Bruns T."/>
            <person name="Baldrian P."/>
            <person name="Vilgalys R."/>
            <person name="Henrissat B."/>
            <person name="Grigoriev I.V."/>
            <person name="Hibbett D."/>
            <person name="Nagy L.G."/>
            <person name="Martin F.M."/>
        </authorList>
    </citation>
    <scope>NUCLEOTIDE SEQUENCE</scope>
    <source>
        <strain evidence="2">UH-Tt-Lm1</strain>
    </source>
</reference>
<comment type="caution">
    <text evidence="2">The sequence shown here is derived from an EMBL/GenBank/DDBJ whole genome shotgun (WGS) entry which is preliminary data.</text>
</comment>